<sequence>MDSFYCLVRIILNKKLSLYCFNCIVPKDPSQKVLNLVHPICFTAKSSGNIIKLLSLHSCFNVIAVNHISYLAIELYKAELSLVLGQIYIQN</sequence>
<evidence type="ECO:0000313" key="1">
    <source>
        <dbReference type="EMBL" id="ALN11936.1"/>
    </source>
</evidence>
<geneLocation type="plastid" evidence="1"/>
<accession>A0A1B0TIF0</accession>
<dbReference type="EMBL" id="KR025491">
    <property type="protein sequence ID" value="AKU47489.1"/>
    <property type="molecule type" value="Genomic_DNA"/>
</dbReference>
<keyword evidence="1" id="KW-0934">Plastid</keyword>
<name>A0A1B0TIF0_9FLOR</name>
<proteinExistence type="predicted"/>
<dbReference type="AlphaFoldDB" id="A0A1B0TIF0"/>
<evidence type="ECO:0008006" key="2">
    <source>
        <dbReference type="Google" id="ProtNLM"/>
    </source>
</evidence>
<dbReference type="EMBL" id="KR814486">
    <property type="protein sequence ID" value="ALN11936.1"/>
    <property type="molecule type" value="Genomic_DNA"/>
</dbReference>
<protein>
    <recommendedName>
        <fullName evidence="2">DUF4346 domain-containing protein</fullName>
    </recommendedName>
</protein>
<organism evidence="1">
    <name type="scientific">Campylaephora sungminbooi</name>
    <dbReference type="NCBI Taxonomy" id="1896769"/>
    <lineage>
        <taxon>Eukaryota</taxon>
        <taxon>Rhodophyta</taxon>
        <taxon>Florideophyceae</taxon>
        <taxon>Rhodymeniophycidae</taxon>
        <taxon>Ceramiales</taxon>
        <taxon>Ceramiaceae</taxon>
        <taxon>Campylaephora</taxon>
    </lineage>
</organism>
<dbReference type="RefSeq" id="YP_009300570.1">
    <property type="nucleotide sequence ID" value="NC_031211.1"/>
</dbReference>
<reference evidence="1" key="1">
    <citation type="journal article" date="2016" name="Bot. Marina">
        <title>Genomic and phylogenetic analysis of Ceramium cimbricum (Ceramiales, Rhodophyta) from the Atlantic and Pacific Oceans supports the naming of a new invasive Pacific entity Ceramium sungminbooi sp. nov.</title>
        <authorList>
            <person name="Hughey J.R."/>
            <person name="Boo G.H."/>
        </authorList>
    </citation>
    <scope>NUCLEOTIDE SEQUENCE</scope>
</reference>
<gene>
    <name evidence="1" type="primary">orf121</name>
</gene>
<dbReference type="GeneID" id="29078154"/>